<dbReference type="PANTHER" id="PTHR43401:SF2">
    <property type="entry name" value="L-THREONINE 3-DEHYDROGENASE"/>
    <property type="match status" value="1"/>
</dbReference>
<dbReference type="KEGG" id="ldn:H9L06_08115"/>
<evidence type="ECO:0000256" key="3">
    <source>
        <dbReference type="ARBA" id="ARBA00022833"/>
    </source>
</evidence>
<dbReference type="SUPFAM" id="SSF50129">
    <property type="entry name" value="GroES-like"/>
    <property type="match status" value="1"/>
</dbReference>
<proteinExistence type="inferred from homology"/>
<dbReference type="Pfam" id="PF08240">
    <property type="entry name" value="ADH_N"/>
    <property type="match status" value="1"/>
</dbReference>
<dbReference type="InterPro" id="IPR013149">
    <property type="entry name" value="ADH-like_C"/>
</dbReference>
<gene>
    <name evidence="7" type="ORF">H9L06_08115</name>
</gene>
<evidence type="ECO:0000259" key="6">
    <source>
        <dbReference type="SMART" id="SM00829"/>
    </source>
</evidence>
<sequence>MKGLVFTGNETVELQDFPDPQAAAGEAIIKVRASGVCGSDLPRYRDAEGSKGIITGHEPCGEVAEIGPGVPSGLRVGDRVMVHHYAGCGFCDVCAMGFEQACQNDRVTYGTGAHGGHAEFIKVPARTLVHLPDELSFEAGAAIACGTGTAWNGLKKMNVSGRDTVAVFGQGPVGVSGVVSAKAMGARVIAVDISPERLEFARQLGADFTINSMETDLIEAVQEITSGHGATASLETSGAGPARAQALEVLSYFGRCSFIGNGAPSTIDIRGEVIRKVLTIFGSWTFTKAEQIEIARFMVENKVDLDALVSKRYSLDEAETAYREFAGGATGKPMITFDN</sequence>
<dbReference type="InterPro" id="IPR002328">
    <property type="entry name" value="ADH_Zn_CS"/>
</dbReference>
<evidence type="ECO:0000256" key="1">
    <source>
        <dbReference type="ARBA" id="ARBA00001947"/>
    </source>
</evidence>
<accession>A0A7G9S319</accession>
<keyword evidence="4" id="KW-0560">Oxidoreductase</keyword>
<evidence type="ECO:0000256" key="5">
    <source>
        <dbReference type="RuleBase" id="RU361277"/>
    </source>
</evidence>
<keyword evidence="2 5" id="KW-0479">Metal-binding</keyword>
<dbReference type="PROSITE" id="PS00059">
    <property type="entry name" value="ADH_ZINC"/>
    <property type="match status" value="1"/>
</dbReference>
<dbReference type="Gene3D" id="3.90.180.10">
    <property type="entry name" value="Medium-chain alcohol dehydrogenases, catalytic domain"/>
    <property type="match status" value="1"/>
</dbReference>
<dbReference type="CDD" id="cd08239">
    <property type="entry name" value="THR_DH_like"/>
    <property type="match status" value="1"/>
</dbReference>
<dbReference type="InterPro" id="IPR050129">
    <property type="entry name" value="Zn_alcohol_dh"/>
</dbReference>
<protein>
    <submittedName>
        <fullName evidence="7">Zinc-binding dehydrogenase</fullName>
    </submittedName>
</protein>
<organism evidence="7 8">
    <name type="scientific">Leucobacter denitrificans</name>
    <dbReference type="NCBI Taxonomy" id="683042"/>
    <lineage>
        <taxon>Bacteria</taxon>
        <taxon>Bacillati</taxon>
        <taxon>Actinomycetota</taxon>
        <taxon>Actinomycetes</taxon>
        <taxon>Micrococcales</taxon>
        <taxon>Microbacteriaceae</taxon>
        <taxon>Leucobacter</taxon>
    </lineage>
</organism>
<dbReference type="PANTHER" id="PTHR43401">
    <property type="entry name" value="L-THREONINE 3-DEHYDROGENASE"/>
    <property type="match status" value="1"/>
</dbReference>
<reference evidence="7 8" key="1">
    <citation type="submission" date="2020-08" db="EMBL/GenBank/DDBJ databases">
        <title>Genome sequence of Leucobacter denitrificans KACC 14055T.</title>
        <authorList>
            <person name="Hyun D.-W."/>
            <person name="Bae J.-W."/>
        </authorList>
    </citation>
    <scope>NUCLEOTIDE SEQUENCE [LARGE SCALE GENOMIC DNA]</scope>
    <source>
        <strain evidence="7 8">KACC 14055</strain>
    </source>
</reference>
<dbReference type="InterPro" id="IPR036291">
    <property type="entry name" value="NAD(P)-bd_dom_sf"/>
</dbReference>
<dbReference type="GO" id="GO:0008270">
    <property type="term" value="F:zinc ion binding"/>
    <property type="evidence" value="ECO:0007669"/>
    <property type="project" value="InterPro"/>
</dbReference>
<evidence type="ECO:0000313" key="7">
    <source>
        <dbReference type="EMBL" id="QNN62244.1"/>
    </source>
</evidence>
<keyword evidence="3 5" id="KW-0862">Zinc</keyword>
<dbReference type="Pfam" id="PF00107">
    <property type="entry name" value="ADH_zinc_N"/>
    <property type="match status" value="1"/>
</dbReference>
<dbReference type="RefSeq" id="WP_187554715.1">
    <property type="nucleotide sequence ID" value="NZ_CP060716.1"/>
</dbReference>
<dbReference type="InterPro" id="IPR011032">
    <property type="entry name" value="GroES-like_sf"/>
</dbReference>
<evidence type="ECO:0000256" key="2">
    <source>
        <dbReference type="ARBA" id="ARBA00022723"/>
    </source>
</evidence>
<comment type="cofactor">
    <cofactor evidence="1 5">
        <name>Zn(2+)</name>
        <dbReference type="ChEBI" id="CHEBI:29105"/>
    </cofactor>
</comment>
<dbReference type="SUPFAM" id="SSF51735">
    <property type="entry name" value="NAD(P)-binding Rossmann-fold domains"/>
    <property type="match status" value="1"/>
</dbReference>
<comment type="similarity">
    <text evidence="5">Belongs to the zinc-containing alcohol dehydrogenase family.</text>
</comment>
<dbReference type="EMBL" id="CP060716">
    <property type="protein sequence ID" value="QNN62244.1"/>
    <property type="molecule type" value="Genomic_DNA"/>
</dbReference>
<dbReference type="InterPro" id="IPR020843">
    <property type="entry name" value="ER"/>
</dbReference>
<dbReference type="InterPro" id="IPR013154">
    <property type="entry name" value="ADH-like_N"/>
</dbReference>
<evidence type="ECO:0000313" key="8">
    <source>
        <dbReference type="Proteomes" id="UP000515934"/>
    </source>
</evidence>
<dbReference type="Proteomes" id="UP000515934">
    <property type="component" value="Chromosome"/>
</dbReference>
<evidence type="ECO:0000256" key="4">
    <source>
        <dbReference type="ARBA" id="ARBA00023002"/>
    </source>
</evidence>
<feature type="domain" description="Enoyl reductase (ER)" evidence="6">
    <location>
        <begin position="8"/>
        <end position="335"/>
    </location>
</feature>
<dbReference type="SMART" id="SM00829">
    <property type="entry name" value="PKS_ER"/>
    <property type="match status" value="1"/>
</dbReference>
<keyword evidence="8" id="KW-1185">Reference proteome</keyword>
<dbReference type="GO" id="GO:0016491">
    <property type="term" value="F:oxidoreductase activity"/>
    <property type="evidence" value="ECO:0007669"/>
    <property type="project" value="UniProtKB-KW"/>
</dbReference>
<dbReference type="AlphaFoldDB" id="A0A7G9S319"/>
<name>A0A7G9S319_9MICO</name>